<dbReference type="AlphaFoldDB" id="A0A7X0MSA0"/>
<organism evidence="1 2">
    <name type="scientific">Rhizobium soli</name>
    <dbReference type="NCBI Taxonomy" id="424798"/>
    <lineage>
        <taxon>Bacteria</taxon>
        <taxon>Pseudomonadati</taxon>
        <taxon>Pseudomonadota</taxon>
        <taxon>Alphaproteobacteria</taxon>
        <taxon>Hyphomicrobiales</taxon>
        <taxon>Rhizobiaceae</taxon>
        <taxon>Rhizobium/Agrobacterium group</taxon>
        <taxon>Rhizobium</taxon>
    </lineage>
</organism>
<comment type="caution">
    <text evidence="1">The sequence shown here is derived from an EMBL/GenBank/DDBJ whole genome shotgun (WGS) entry which is preliminary data.</text>
</comment>
<gene>
    <name evidence="1" type="ORF">F4695_003146</name>
</gene>
<dbReference type="Proteomes" id="UP000585437">
    <property type="component" value="Unassembled WGS sequence"/>
</dbReference>
<proteinExistence type="predicted"/>
<evidence type="ECO:0000313" key="1">
    <source>
        <dbReference type="EMBL" id="MBB6509762.1"/>
    </source>
</evidence>
<keyword evidence="2" id="KW-1185">Reference proteome</keyword>
<sequence length="117" mass="12151">MRLLFEHGGVDRAVGRKSPSGLPAISPTRGANRCRTDFTQSETSECSDLTCGEGGEHSEREGTCCPPFAIAAGIRHSNSQIVGFSSAKQSTPHHSAASSIGAGAKSSGKWFIALMTG</sequence>
<name>A0A7X0MSA0_9HYPH</name>
<accession>A0A7X0MSA0</accession>
<dbReference type="EMBL" id="JACHBU010000006">
    <property type="protein sequence ID" value="MBB6509762.1"/>
    <property type="molecule type" value="Genomic_DNA"/>
</dbReference>
<protein>
    <submittedName>
        <fullName evidence="1">Uncharacterized protein</fullName>
    </submittedName>
</protein>
<reference evidence="1 2" key="1">
    <citation type="submission" date="2020-08" db="EMBL/GenBank/DDBJ databases">
        <title>The Agave Microbiome: Exploring the role of microbial communities in plant adaptations to desert environments.</title>
        <authorList>
            <person name="Partida-Martinez L.P."/>
        </authorList>
    </citation>
    <scope>NUCLEOTIDE SEQUENCE [LARGE SCALE GENOMIC DNA]</scope>
    <source>
        <strain evidence="1 2">AS3.12</strain>
    </source>
</reference>
<evidence type="ECO:0000313" key="2">
    <source>
        <dbReference type="Proteomes" id="UP000585437"/>
    </source>
</evidence>